<dbReference type="Proteomes" id="UP000859547">
    <property type="component" value="Unassembled WGS sequence"/>
</dbReference>
<protein>
    <submittedName>
        <fullName evidence="1">Uncharacterized protein</fullName>
    </submittedName>
</protein>
<dbReference type="RefSeq" id="WP_415341581.1">
    <property type="nucleotide sequence ID" value="NZ_JBCAPG010000001.1"/>
</dbReference>
<proteinExistence type="predicted"/>
<sequence>MEKDLQENIVGSYRGLRRLLGKRFKDNFVLSNRIIKYNNLEEALSDFTNYEKILLDRKDNNEYILKKVTATKYYIMSLLNYNIPYEEYMENTIGVTVKTTSQNIIDDIVKDVKTKLEQLKIIYTKKEIYEKFYSFSMNKEDLKEYLTKELKRQKSIVESYLELEFNDECIIEFVDEEVPYGYYLNIGEDKYILNVNINMDNSRFNKASLRYAIAHEIYGHAMQLSYWNKFIKEGIINEICGCEEDYGPEIIQLEGVGESIVYFVFKDEIDLEMEVELLLDKLHHLVQNNSYIMFNSGYALEECVNYYCDNYILGDREFVKKRILLSKEDSFYRANLYSYGSSLITFINISEELNLNKGKEFFRQMYLQPMTYKEILKYYQKLKLEKNI</sequence>
<dbReference type="AlphaFoldDB" id="A0A8H9QXA5"/>
<dbReference type="EMBL" id="DACTCB010000004">
    <property type="protein sequence ID" value="HAT4307386.1"/>
    <property type="molecule type" value="Genomic_DNA"/>
</dbReference>
<organism evidence="1">
    <name type="scientific">Clostridium perfringens</name>
    <dbReference type="NCBI Taxonomy" id="1502"/>
    <lineage>
        <taxon>Bacteria</taxon>
        <taxon>Bacillati</taxon>
        <taxon>Bacillota</taxon>
        <taxon>Clostridia</taxon>
        <taxon>Eubacteriales</taxon>
        <taxon>Clostridiaceae</taxon>
        <taxon>Clostridium</taxon>
    </lineage>
</organism>
<reference evidence="1" key="1">
    <citation type="journal article" date="2018" name="Genome Biol.">
        <title>SKESA: strategic k-mer extension for scrupulous assemblies.</title>
        <authorList>
            <person name="Souvorov A."/>
            <person name="Agarwala R."/>
            <person name="Lipman D.J."/>
        </authorList>
    </citation>
    <scope>NUCLEOTIDE SEQUENCE</scope>
    <source>
        <strain evidence="1">C8</strain>
    </source>
</reference>
<comment type="caution">
    <text evidence="1">The sequence shown here is derived from an EMBL/GenBank/DDBJ whole genome shotgun (WGS) entry which is preliminary data.</text>
</comment>
<evidence type="ECO:0000313" key="1">
    <source>
        <dbReference type="EMBL" id="HAT4307386.1"/>
    </source>
</evidence>
<name>A0A8H9QXA5_CLOPF</name>
<gene>
    <name evidence="1" type="ORF">I9080_001169</name>
</gene>
<reference evidence="1" key="2">
    <citation type="submission" date="2020-07" db="EMBL/GenBank/DDBJ databases">
        <authorList>
            <consortium name="NCBI Pathogen Detection Project"/>
        </authorList>
    </citation>
    <scope>NUCLEOTIDE SEQUENCE</scope>
    <source>
        <strain evidence="1">C8</strain>
    </source>
</reference>
<accession>A0A8H9QXA5</accession>